<dbReference type="GO" id="GO:0022857">
    <property type="term" value="F:transmembrane transporter activity"/>
    <property type="evidence" value="ECO:0007669"/>
    <property type="project" value="InterPro"/>
</dbReference>
<name>A0A8H6I6F0_9AGAR</name>
<dbReference type="PANTHER" id="PTHR11360">
    <property type="entry name" value="MONOCARBOXYLATE TRANSPORTER"/>
    <property type="match status" value="1"/>
</dbReference>
<feature type="transmembrane region" description="Helical" evidence="3">
    <location>
        <begin position="243"/>
        <end position="267"/>
    </location>
</feature>
<proteinExistence type="inferred from homology"/>
<accession>A0A8H6I6F0</accession>
<dbReference type="Pfam" id="PF07690">
    <property type="entry name" value="MFS_1"/>
    <property type="match status" value="1"/>
</dbReference>
<dbReference type="OrthoDB" id="6499973at2759"/>
<dbReference type="EMBL" id="JACGCI010000014">
    <property type="protein sequence ID" value="KAF6759763.1"/>
    <property type="molecule type" value="Genomic_DNA"/>
</dbReference>
<feature type="transmembrane region" description="Helical" evidence="3">
    <location>
        <begin position="38"/>
        <end position="61"/>
    </location>
</feature>
<feature type="transmembrane region" description="Helical" evidence="3">
    <location>
        <begin position="202"/>
        <end position="222"/>
    </location>
</feature>
<keyword evidence="3" id="KW-1133">Transmembrane helix</keyword>
<keyword evidence="3" id="KW-0472">Membrane</keyword>
<dbReference type="SUPFAM" id="SSF103473">
    <property type="entry name" value="MFS general substrate transporter"/>
    <property type="match status" value="1"/>
</dbReference>
<feature type="transmembrane region" description="Helical" evidence="3">
    <location>
        <begin position="398"/>
        <end position="417"/>
    </location>
</feature>
<feature type="transmembrane region" description="Helical" evidence="3">
    <location>
        <begin position="170"/>
        <end position="190"/>
    </location>
</feature>
<evidence type="ECO:0000259" key="4">
    <source>
        <dbReference type="PROSITE" id="PS50850"/>
    </source>
</evidence>
<keyword evidence="3" id="KW-0812">Transmembrane</keyword>
<sequence>MAADDTTFKDTKKVEESVTSEEVSEEVVAAPAYPDGGFWAWSTVIGAFLVQYSTFGYINAFGVYQDYYVRVYLTHSSPSDIGWIGGIQIFFNFGLGVIAGRLFDRGYFRYLMTSSILLHAVALFMLSLSHENQYYQVFLTNGVALGLACGITYVPSLGIVSHYFHRRRSLAIGIVSSGSALGAILHPIMLNHLFNGRIGFHNGVRISAALNVVLLIIAFAMMRTRLPPKPVQHFPIGQWILEPAYGFSLLACVFTFLGLFFPVFYLQLDAISHGVDRQFAFYSISILNAASVVGRMMPNAIAPTFGICNLLATFTFITGVVTLTMPAVHTLAGTILFGVFWGFSSGAVIALVPALVGLLAKDMSEVGTRLGIFFGVGSILGLFATPIAGALLTKQYHWLHASLFAGITMLVAAGLQVKIRYILAHRKGTQII</sequence>
<evidence type="ECO:0000313" key="5">
    <source>
        <dbReference type="EMBL" id="KAF6759763.1"/>
    </source>
</evidence>
<evidence type="ECO:0000256" key="1">
    <source>
        <dbReference type="ARBA" id="ARBA00004141"/>
    </source>
</evidence>
<protein>
    <submittedName>
        <fullName evidence="5">Monocarboxylate permease</fullName>
    </submittedName>
</protein>
<gene>
    <name evidence="5" type="ORF">DFP72DRAFT_884110</name>
</gene>
<evidence type="ECO:0000256" key="2">
    <source>
        <dbReference type="ARBA" id="ARBA00006727"/>
    </source>
</evidence>
<evidence type="ECO:0000313" key="6">
    <source>
        <dbReference type="Proteomes" id="UP000521943"/>
    </source>
</evidence>
<dbReference type="PANTHER" id="PTHR11360:SF319">
    <property type="entry name" value="MAJOR FACILITATOR SUPERFAMILY (MFS) PROFILE DOMAIN-CONTAINING PROTEIN"/>
    <property type="match status" value="1"/>
</dbReference>
<dbReference type="AlphaFoldDB" id="A0A8H6I6F0"/>
<feature type="transmembrane region" description="Helical" evidence="3">
    <location>
        <begin position="310"/>
        <end position="329"/>
    </location>
</feature>
<evidence type="ECO:0000256" key="3">
    <source>
        <dbReference type="SAM" id="Phobius"/>
    </source>
</evidence>
<comment type="similarity">
    <text evidence="2">Belongs to the major facilitator superfamily. Monocarboxylate porter (TC 2.A.1.13) family.</text>
</comment>
<dbReference type="PROSITE" id="PS50850">
    <property type="entry name" value="MFS"/>
    <property type="match status" value="1"/>
</dbReference>
<dbReference type="InterPro" id="IPR050327">
    <property type="entry name" value="Proton-linked_MCT"/>
</dbReference>
<feature type="transmembrane region" description="Helical" evidence="3">
    <location>
        <begin position="81"/>
        <end position="103"/>
    </location>
</feature>
<feature type="transmembrane region" description="Helical" evidence="3">
    <location>
        <begin position="335"/>
        <end position="360"/>
    </location>
</feature>
<dbReference type="Proteomes" id="UP000521943">
    <property type="component" value="Unassembled WGS sequence"/>
</dbReference>
<organism evidence="5 6">
    <name type="scientific">Ephemerocybe angulata</name>
    <dbReference type="NCBI Taxonomy" id="980116"/>
    <lineage>
        <taxon>Eukaryota</taxon>
        <taxon>Fungi</taxon>
        <taxon>Dikarya</taxon>
        <taxon>Basidiomycota</taxon>
        <taxon>Agaricomycotina</taxon>
        <taxon>Agaricomycetes</taxon>
        <taxon>Agaricomycetidae</taxon>
        <taxon>Agaricales</taxon>
        <taxon>Agaricineae</taxon>
        <taxon>Psathyrellaceae</taxon>
        <taxon>Ephemerocybe</taxon>
    </lineage>
</organism>
<dbReference type="InterPro" id="IPR020846">
    <property type="entry name" value="MFS_dom"/>
</dbReference>
<keyword evidence="6" id="KW-1185">Reference proteome</keyword>
<dbReference type="Gene3D" id="1.20.1250.20">
    <property type="entry name" value="MFS general substrate transporter like domains"/>
    <property type="match status" value="2"/>
</dbReference>
<feature type="transmembrane region" description="Helical" evidence="3">
    <location>
        <begin position="110"/>
        <end position="128"/>
    </location>
</feature>
<feature type="domain" description="Major facilitator superfamily (MFS) profile" evidence="4">
    <location>
        <begin position="204"/>
        <end position="432"/>
    </location>
</feature>
<reference evidence="5 6" key="1">
    <citation type="submission" date="2020-07" db="EMBL/GenBank/DDBJ databases">
        <title>Comparative genomics of pyrophilous fungi reveals a link between fire events and developmental genes.</title>
        <authorList>
            <consortium name="DOE Joint Genome Institute"/>
            <person name="Steindorff A.S."/>
            <person name="Carver A."/>
            <person name="Calhoun S."/>
            <person name="Stillman K."/>
            <person name="Liu H."/>
            <person name="Lipzen A."/>
            <person name="Pangilinan J."/>
            <person name="Labutti K."/>
            <person name="Bruns T.D."/>
            <person name="Grigoriev I.V."/>
        </authorList>
    </citation>
    <scope>NUCLEOTIDE SEQUENCE [LARGE SCALE GENOMIC DNA]</scope>
    <source>
        <strain evidence="5 6">CBS 144469</strain>
    </source>
</reference>
<feature type="transmembrane region" description="Helical" evidence="3">
    <location>
        <begin position="134"/>
        <end position="158"/>
    </location>
</feature>
<comment type="caution">
    <text evidence="5">The sequence shown here is derived from an EMBL/GenBank/DDBJ whole genome shotgun (WGS) entry which is preliminary data.</text>
</comment>
<dbReference type="GO" id="GO:0016020">
    <property type="term" value="C:membrane"/>
    <property type="evidence" value="ECO:0007669"/>
    <property type="project" value="UniProtKB-SubCell"/>
</dbReference>
<feature type="transmembrane region" description="Helical" evidence="3">
    <location>
        <begin position="372"/>
        <end position="392"/>
    </location>
</feature>
<comment type="subcellular location">
    <subcellularLocation>
        <location evidence="1">Membrane</location>
        <topology evidence="1">Multi-pass membrane protein</topology>
    </subcellularLocation>
</comment>
<dbReference type="InterPro" id="IPR011701">
    <property type="entry name" value="MFS"/>
</dbReference>
<dbReference type="InterPro" id="IPR036259">
    <property type="entry name" value="MFS_trans_sf"/>
</dbReference>